<dbReference type="SMART" id="SM00267">
    <property type="entry name" value="GGDEF"/>
    <property type="match status" value="1"/>
</dbReference>
<dbReference type="Proteomes" id="UP001595803">
    <property type="component" value="Unassembled WGS sequence"/>
</dbReference>
<feature type="domain" description="GGDEF" evidence="1">
    <location>
        <begin position="211"/>
        <end position="335"/>
    </location>
</feature>
<dbReference type="Pfam" id="PF13185">
    <property type="entry name" value="GAF_2"/>
    <property type="match status" value="1"/>
</dbReference>
<dbReference type="PANTHER" id="PTHR45138">
    <property type="entry name" value="REGULATORY COMPONENTS OF SENSORY TRANSDUCTION SYSTEM"/>
    <property type="match status" value="1"/>
</dbReference>
<proteinExistence type="predicted"/>
<sequence length="335" mass="36817">MATVPPDLARQIARYRSLVQVAAVVARSVRTDELVRTVHRQARELFTAPVTLLATRGPDGSWTTRTLEGDTSVDEYIAPRHDGLLERVLDGRLRLENDLSAYLRREGLHVFRLNAASGRPITRSWMGVPLRPGSAPHAVLSVQSDHAGAFTPEDLEFLELLGLHVSIALENAALHERVEHEARTDPLTGLPNRRAFTAQVAATLDAAAQPPAATLVVMDVQDFKRINDTHGHQVGDEVLHGLGEALMVCAAPPAHAFRLGGDEFAVLLPGDADAGQQWVHAFLHDLRLRPWSIPDAPYVNAGLAEVRAGDTLSDWVRRADHRMYAAKRQRAHLLE</sequence>
<evidence type="ECO:0000313" key="2">
    <source>
        <dbReference type="EMBL" id="MFC3831760.1"/>
    </source>
</evidence>
<reference evidence="3" key="1">
    <citation type="journal article" date="2019" name="Int. J. Syst. Evol. Microbiol.">
        <title>The Global Catalogue of Microorganisms (GCM) 10K type strain sequencing project: providing services to taxonomists for standard genome sequencing and annotation.</title>
        <authorList>
            <consortium name="The Broad Institute Genomics Platform"/>
            <consortium name="The Broad Institute Genome Sequencing Center for Infectious Disease"/>
            <person name="Wu L."/>
            <person name="Ma J."/>
        </authorList>
    </citation>
    <scope>NUCLEOTIDE SEQUENCE [LARGE SCALE GENOMIC DNA]</scope>
    <source>
        <strain evidence="3">CCTCC AB 2017081</strain>
    </source>
</reference>
<dbReference type="InterPro" id="IPR003018">
    <property type="entry name" value="GAF"/>
</dbReference>
<dbReference type="PANTHER" id="PTHR45138:SF9">
    <property type="entry name" value="DIGUANYLATE CYCLASE DGCM-RELATED"/>
    <property type="match status" value="1"/>
</dbReference>
<keyword evidence="3" id="KW-1185">Reference proteome</keyword>
<dbReference type="InterPro" id="IPR050469">
    <property type="entry name" value="Diguanylate_Cyclase"/>
</dbReference>
<dbReference type="SMART" id="SM00065">
    <property type="entry name" value="GAF"/>
    <property type="match status" value="1"/>
</dbReference>
<organism evidence="2 3">
    <name type="scientific">Deinococcus rufus</name>
    <dbReference type="NCBI Taxonomy" id="2136097"/>
    <lineage>
        <taxon>Bacteria</taxon>
        <taxon>Thermotogati</taxon>
        <taxon>Deinococcota</taxon>
        <taxon>Deinococci</taxon>
        <taxon>Deinococcales</taxon>
        <taxon>Deinococcaceae</taxon>
        <taxon>Deinococcus</taxon>
    </lineage>
</organism>
<dbReference type="Gene3D" id="3.30.450.40">
    <property type="match status" value="1"/>
</dbReference>
<evidence type="ECO:0000313" key="3">
    <source>
        <dbReference type="Proteomes" id="UP001595803"/>
    </source>
</evidence>
<dbReference type="PROSITE" id="PS50887">
    <property type="entry name" value="GGDEF"/>
    <property type="match status" value="1"/>
</dbReference>
<dbReference type="InterPro" id="IPR043128">
    <property type="entry name" value="Rev_trsase/Diguanyl_cyclase"/>
</dbReference>
<gene>
    <name evidence="2" type="ORF">ACFOSB_02645</name>
</gene>
<protein>
    <submittedName>
        <fullName evidence="2">GGDEF domain-containing protein</fullName>
    </submittedName>
</protein>
<dbReference type="InterPro" id="IPR029787">
    <property type="entry name" value="Nucleotide_cyclase"/>
</dbReference>
<evidence type="ECO:0000259" key="1">
    <source>
        <dbReference type="PROSITE" id="PS50887"/>
    </source>
</evidence>
<dbReference type="EMBL" id="JBHRZG010000002">
    <property type="protein sequence ID" value="MFC3831760.1"/>
    <property type="molecule type" value="Genomic_DNA"/>
</dbReference>
<dbReference type="CDD" id="cd01949">
    <property type="entry name" value="GGDEF"/>
    <property type="match status" value="1"/>
</dbReference>
<comment type="caution">
    <text evidence="2">The sequence shown here is derived from an EMBL/GenBank/DDBJ whole genome shotgun (WGS) entry which is preliminary data.</text>
</comment>
<dbReference type="Pfam" id="PF00990">
    <property type="entry name" value="GGDEF"/>
    <property type="match status" value="1"/>
</dbReference>
<dbReference type="InterPro" id="IPR000160">
    <property type="entry name" value="GGDEF_dom"/>
</dbReference>
<dbReference type="RefSeq" id="WP_322473836.1">
    <property type="nucleotide sequence ID" value="NZ_JBHRZG010000002.1"/>
</dbReference>
<name>A0ABV7Z689_9DEIO</name>
<dbReference type="InterPro" id="IPR029016">
    <property type="entry name" value="GAF-like_dom_sf"/>
</dbReference>
<dbReference type="NCBIfam" id="TIGR00254">
    <property type="entry name" value="GGDEF"/>
    <property type="match status" value="1"/>
</dbReference>
<dbReference type="SUPFAM" id="SSF55073">
    <property type="entry name" value="Nucleotide cyclase"/>
    <property type="match status" value="1"/>
</dbReference>
<dbReference type="SUPFAM" id="SSF55781">
    <property type="entry name" value="GAF domain-like"/>
    <property type="match status" value="1"/>
</dbReference>
<accession>A0ABV7Z689</accession>
<dbReference type="Gene3D" id="3.30.70.270">
    <property type="match status" value="1"/>
</dbReference>